<dbReference type="InterPro" id="IPR036673">
    <property type="entry name" value="Cyanovirin-N_sf"/>
</dbReference>
<keyword evidence="3" id="KW-1185">Reference proteome</keyword>
<reference evidence="2" key="1">
    <citation type="journal article" date="2020" name="bioRxiv">
        <title>Comparative genomics of Chlamydomonas.</title>
        <authorList>
            <person name="Craig R.J."/>
            <person name="Hasan A.R."/>
            <person name="Ness R.W."/>
            <person name="Keightley P.D."/>
        </authorList>
    </citation>
    <scope>NUCLEOTIDE SEQUENCE</scope>
    <source>
        <strain evidence="2">CCAP 11/70</strain>
    </source>
</reference>
<dbReference type="EMBL" id="JAEHOE010000041">
    <property type="protein sequence ID" value="KAG2492979.1"/>
    <property type="molecule type" value="Genomic_DNA"/>
</dbReference>
<comment type="caution">
    <text evidence="2">The sequence shown here is derived from an EMBL/GenBank/DDBJ whole genome shotgun (WGS) entry which is preliminary data.</text>
</comment>
<feature type="domain" description="Cyanovirin-N" evidence="1">
    <location>
        <begin position="2"/>
        <end position="107"/>
    </location>
</feature>
<dbReference type="Gene3D" id="2.30.60.10">
    <property type="entry name" value="Cyanovirin-N"/>
    <property type="match status" value="1"/>
</dbReference>
<dbReference type="Pfam" id="PF08881">
    <property type="entry name" value="CVNH"/>
    <property type="match status" value="1"/>
</dbReference>
<evidence type="ECO:0000259" key="1">
    <source>
        <dbReference type="SMART" id="SM01111"/>
    </source>
</evidence>
<dbReference type="SMART" id="SM01111">
    <property type="entry name" value="CVNH"/>
    <property type="match status" value="1"/>
</dbReference>
<evidence type="ECO:0000313" key="2">
    <source>
        <dbReference type="EMBL" id="KAG2492979.1"/>
    </source>
</evidence>
<proteinExistence type="predicted"/>
<protein>
    <recommendedName>
        <fullName evidence="1">Cyanovirin-N domain-containing protein</fullName>
    </recommendedName>
</protein>
<organism evidence="2 3">
    <name type="scientific">Edaphochlamys debaryana</name>
    <dbReference type="NCBI Taxonomy" id="47281"/>
    <lineage>
        <taxon>Eukaryota</taxon>
        <taxon>Viridiplantae</taxon>
        <taxon>Chlorophyta</taxon>
        <taxon>core chlorophytes</taxon>
        <taxon>Chlorophyceae</taxon>
        <taxon>CS clade</taxon>
        <taxon>Chlamydomonadales</taxon>
        <taxon>Chlamydomonadales incertae sedis</taxon>
        <taxon>Edaphochlamys</taxon>
    </lineage>
</organism>
<dbReference type="Proteomes" id="UP000612055">
    <property type="component" value="Unassembled WGS sequence"/>
</dbReference>
<accession>A0A835Y8I4</accession>
<name>A0A835Y8I4_9CHLO</name>
<gene>
    <name evidence="2" type="ORF">HYH03_008884</name>
</gene>
<dbReference type="AlphaFoldDB" id="A0A835Y8I4"/>
<dbReference type="InterPro" id="IPR011058">
    <property type="entry name" value="Cyanovirin-N"/>
</dbReference>
<dbReference type="SUPFAM" id="SSF51322">
    <property type="entry name" value="Cyanovirin-N"/>
    <property type="match status" value="1"/>
</dbReference>
<dbReference type="OrthoDB" id="2441380at2759"/>
<evidence type="ECO:0000313" key="3">
    <source>
        <dbReference type="Proteomes" id="UP000612055"/>
    </source>
</evidence>
<sequence length="132" mass="14740">MSYKNTSTNISLRGHVLTAQCSPCKGEKVHSEIDLNYYLSNVDGVITWAHRRERPGNFMATCINLNFKPRDADVIQCLAWKATAGCWVDATWNLGNYLANDNGVLKFNERRARNDRGAAPPVWEPFVGAPLG</sequence>